<dbReference type="EMBL" id="MSCM01000002">
    <property type="protein sequence ID" value="PQJ77241.1"/>
    <property type="molecule type" value="Genomic_DNA"/>
</dbReference>
<dbReference type="Proteomes" id="UP000239068">
    <property type="component" value="Unassembled WGS sequence"/>
</dbReference>
<dbReference type="NCBIfam" id="TIGR03519">
    <property type="entry name" value="T9SS_PorP_fam"/>
    <property type="match status" value="1"/>
</dbReference>
<dbReference type="AlphaFoldDB" id="A0A2S7WIV2"/>
<dbReference type="InterPro" id="IPR019861">
    <property type="entry name" value="PorP/SprF_Bacteroidetes"/>
</dbReference>
<evidence type="ECO:0008006" key="3">
    <source>
        <dbReference type="Google" id="ProtNLM"/>
    </source>
</evidence>
<dbReference type="Pfam" id="PF11751">
    <property type="entry name" value="PorP_SprF"/>
    <property type="match status" value="1"/>
</dbReference>
<evidence type="ECO:0000313" key="2">
    <source>
        <dbReference type="Proteomes" id="UP000239068"/>
    </source>
</evidence>
<keyword evidence="2" id="KW-1185">Reference proteome</keyword>
<proteinExistence type="predicted"/>
<accession>A0A2S7WIV2</accession>
<organism evidence="1 2">
    <name type="scientific">Polaribacter glomeratus</name>
    <dbReference type="NCBI Taxonomy" id="102"/>
    <lineage>
        <taxon>Bacteria</taxon>
        <taxon>Pseudomonadati</taxon>
        <taxon>Bacteroidota</taxon>
        <taxon>Flavobacteriia</taxon>
        <taxon>Flavobacteriales</taxon>
        <taxon>Flavobacteriaceae</taxon>
    </lineage>
</organism>
<comment type="caution">
    <text evidence="1">The sequence shown here is derived from an EMBL/GenBank/DDBJ whole genome shotgun (WGS) entry which is preliminary data.</text>
</comment>
<gene>
    <name evidence="1" type="ORF">BTO16_15500</name>
</gene>
<evidence type="ECO:0000313" key="1">
    <source>
        <dbReference type="EMBL" id="PQJ77241.1"/>
    </source>
</evidence>
<name>A0A2S7WIV2_9FLAO</name>
<sequence length="331" mass="37231">MWLLMKLLHYIFCLLIFSLFSIKSNSQETLPIYQDYLSDNVFLVHPSAAGIGNSSKLRFTARQQWAGIPNAPALQTMSFHTRLSEDSNAGYGFVLFNDKNGFHSQKGLQGAYSYHLPMSNGTIFNQLSFGLAFTFVQNQSDQRTFTGDRAIAAIIESTSYYNADFSMAYHLGGFSSYFTVKNLLLTAKNNLNVQEPLDLKNYIFSTGYYFGEDLAIQLEPSVMLQFREGTGERIADFNIKAYKNISNTQLWAALSYRKNFDANGIENAQFISPIIGLNYDNLMFSYTYTNQMNETVLTTSGFHQVSVGINLWTKEPRAAACPNINSAFGGF</sequence>
<reference evidence="1 2" key="1">
    <citation type="submission" date="2016-12" db="EMBL/GenBank/DDBJ databases">
        <title>Trade-off between light-utilization and light-protection in marine flavobacteria.</title>
        <authorList>
            <person name="Kumagai Y."/>
            <person name="Yoshizawa S."/>
            <person name="Kogure K."/>
            <person name="Iwasaki W."/>
        </authorList>
    </citation>
    <scope>NUCLEOTIDE SEQUENCE [LARGE SCALE GENOMIC DNA]</scope>
    <source>
        <strain evidence="1 2">ATCC 43844</strain>
    </source>
</reference>
<protein>
    <recommendedName>
        <fullName evidence="3">Type IX secretion system membrane protein PorP/SprF</fullName>
    </recommendedName>
</protein>